<keyword evidence="4" id="KW-0472">Membrane</keyword>
<organism evidence="6 7">
    <name type="scientific">Pseudomaricurvus hydrocarbonicus</name>
    <dbReference type="NCBI Taxonomy" id="1470433"/>
    <lineage>
        <taxon>Bacteria</taxon>
        <taxon>Pseudomonadati</taxon>
        <taxon>Pseudomonadota</taxon>
        <taxon>Gammaproteobacteria</taxon>
        <taxon>Cellvibrionales</taxon>
        <taxon>Cellvibrionaceae</taxon>
        <taxon>Pseudomaricurvus</taxon>
    </lineage>
</organism>
<feature type="region of interest" description="Disordered" evidence="3">
    <location>
        <begin position="169"/>
        <end position="190"/>
    </location>
</feature>
<keyword evidence="4" id="KW-0812">Transmembrane</keyword>
<protein>
    <submittedName>
        <fullName evidence="6">Amino acid ABC transporter substrate-binding protein</fullName>
    </submittedName>
</protein>
<evidence type="ECO:0000256" key="3">
    <source>
        <dbReference type="SAM" id="MobiDB-lite"/>
    </source>
</evidence>
<accession>A0A9E5JRJ3</accession>
<keyword evidence="4" id="KW-1133">Transmembrane helix</keyword>
<proteinExistence type="inferred from homology"/>
<evidence type="ECO:0000313" key="7">
    <source>
        <dbReference type="Proteomes" id="UP000787472"/>
    </source>
</evidence>
<sequence length="313" mass="34682">MSRLRINQLTSWRSGIYVFLIALLAVWAASWLSVRAETQSLSARAAHGATTESQEKGGLPVPIVIGVEDSWPPFADEQGQGISTDIVKAAFASVGQPIKLMVMPYARVLRETEAGVIAAGYNVTRQASTQQRFIFGKTPILRASASFYYSNATSLVDRSPEQEFIDSTTEQALTPGDSTSSDIPPKNYASAKEIPDGERVALILGYEYGDTYEAQHTRFREYRVARQKQIIRMLLAGRVDMAVLFDRVATHTMEELGLPENVLRRGAQNHVSEIYVAFSREHPESEKYAAMLDLGLENIKNSGVYDAIMSKPR</sequence>
<feature type="domain" description="Solute-binding protein family 3/N-terminal" evidence="5">
    <location>
        <begin position="63"/>
        <end position="311"/>
    </location>
</feature>
<feature type="compositionally biased region" description="Polar residues" evidence="3">
    <location>
        <begin position="169"/>
        <end position="182"/>
    </location>
</feature>
<dbReference type="SUPFAM" id="SSF53850">
    <property type="entry name" value="Periplasmic binding protein-like II"/>
    <property type="match status" value="1"/>
</dbReference>
<evidence type="ECO:0000259" key="5">
    <source>
        <dbReference type="Pfam" id="PF00497"/>
    </source>
</evidence>
<evidence type="ECO:0000256" key="2">
    <source>
        <dbReference type="ARBA" id="ARBA00022729"/>
    </source>
</evidence>
<name>A0A9E5JRJ3_9GAMM</name>
<evidence type="ECO:0000256" key="4">
    <source>
        <dbReference type="SAM" id="Phobius"/>
    </source>
</evidence>
<reference evidence="6" key="1">
    <citation type="submission" date="2020-03" db="EMBL/GenBank/DDBJ databases">
        <authorList>
            <person name="Guo F."/>
        </authorList>
    </citation>
    <scope>NUCLEOTIDE SEQUENCE</scope>
    <source>
        <strain evidence="6">JCM 30134</strain>
    </source>
</reference>
<gene>
    <name evidence="6" type="ORF">G8770_07885</name>
</gene>
<dbReference type="PANTHER" id="PTHR35936:SF25">
    <property type="entry name" value="ABC TRANSPORTER SUBSTRATE-BINDING PROTEIN"/>
    <property type="match status" value="1"/>
</dbReference>
<dbReference type="EMBL" id="JAAONZ010000004">
    <property type="protein sequence ID" value="NHO65457.1"/>
    <property type="molecule type" value="Genomic_DNA"/>
</dbReference>
<comment type="caution">
    <text evidence="6">The sequence shown here is derived from an EMBL/GenBank/DDBJ whole genome shotgun (WGS) entry which is preliminary data.</text>
</comment>
<feature type="transmembrane region" description="Helical" evidence="4">
    <location>
        <begin position="12"/>
        <end position="34"/>
    </location>
</feature>
<dbReference type="InterPro" id="IPR001638">
    <property type="entry name" value="Solute-binding_3/MltF_N"/>
</dbReference>
<evidence type="ECO:0000313" key="6">
    <source>
        <dbReference type="EMBL" id="NHO65457.1"/>
    </source>
</evidence>
<dbReference type="PANTHER" id="PTHR35936">
    <property type="entry name" value="MEMBRANE-BOUND LYTIC MUREIN TRANSGLYCOSYLASE F"/>
    <property type="match status" value="1"/>
</dbReference>
<comment type="similarity">
    <text evidence="1">Belongs to the bacterial solute-binding protein 3 family.</text>
</comment>
<dbReference type="AlphaFoldDB" id="A0A9E5JRJ3"/>
<keyword evidence="2" id="KW-0732">Signal</keyword>
<dbReference type="Gene3D" id="3.40.190.10">
    <property type="entry name" value="Periplasmic binding protein-like II"/>
    <property type="match status" value="2"/>
</dbReference>
<keyword evidence="7" id="KW-1185">Reference proteome</keyword>
<dbReference type="Pfam" id="PF00497">
    <property type="entry name" value="SBP_bac_3"/>
    <property type="match status" value="1"/>
</dbReference>
<dbReference type="RefSeq" id="WP_167184379.1">
    <property type="nucleotide sequence ID" value="NZ_JAAONZ010000004.1"/>
</dbReference>
<evidence type="ECO:0000256" key="1">
    <source>
        <dbReference type="ARBA" id="ARBA00010333"/>
    </source>
</evidence>
<dbReference type="Proteomes" id="UP000787472">
    <property type="component" value="Unassembled WGS sequence"/>
</dbReference>